<sequence>MAGKAVSPHPEEPDVHLRVTLAGEPLDFAACLTSALCFVQEQREKPYFDAVDVVPGETTGLARLPNERLYEGPRP</sequence>
<accession>A0ABX8RSD7</accession>
<evidence type="ECO:0000313" key="1">
    <source>
        <dbReference type="EMBL" id="QXN92553.1"/>
    </source>
</evidence>
<keyword evidence="2" id="KW-1185">Reference proteome</keyword>
<protein>
    <submittedName>
        <fullName evidence="1">Uncharacterized protein</fullName>
    </submittedName>
</protein>
<dbReference type="EMBL" id="CP078145">
    <property type="protein sequence ID" value="QXN92553.1"/>
    <property type="molecule type" value="Genomic_DNA"/>
</dbReference>
<reference evidence="1 2" key="1">
    <citation type="submission" date="2021-07" db="EMBL/GenBank/DDBJ databases">
        <title>Whole Genome Sequence of Nocardia Iowensis.</title>
        <authorList>
            <person name="Lamm A."/>
            <person name="Collins-Fairclough A.M."/>
            <person name="Bunk B."/>
            <person name="Sproer C."/>
        </authorList>
    </citation>
    <scope>NUCLEOTIDE SEQUENCE [LARGE SCALE GENOMIC DNA]</scope>
    <source>
        <strain evidence="1 2">NRRL 5646</strain>
    </source>
</reference>
<name>A0ABX8RSD7_NOCIO</name>
<dbReference type="RefSeq" id="WP_218473929.1">
    <property type="nucleotide sequence ID" value="NZ_BAABJN010000005.1"/>
</dbReference>
<evidence type="ECO:0000313" key="2">
    <source>
        <dbReference type="Proteomes" id="UP000694257"/>
    </source>
</evidence>
<dbReference type="Proteomes" id="UP000694257">
    <property type="component" value="Chromosome"/>
</dbReference>
<organism evidence="1 2">
    <name type="scientific">Nocardia iowensis</name>
    <dbReference type="NCBI Taxonomy" id="204891"/>
    <lineage>
        <taxon>Bacteria</taxon>
        <taxon>Bacillati</taxon>
        <taxon>Actinomycetota</taxon>
        <taxon>Actinomycetes</taxon>
        <taxon>Mycobacteriales</taxon>
        <taxon>Nocardiaceae</taxon>
        <taxon>Nocardia</taxon>
    </lineage>
</organism>
<gene>
    <name evidence="1" type="ORF">KV110_05235</name>
</gene>
<proteinExistence type="predicted"/>